<dbReference type="EMBL" id="HE580269">
    <property type="protein sequence ID" value="CCD23945.1"/>
    <property type="molecule type" value="Genomic_DNA"/>
</dbReference>
<dbReference type="OrthoDB" id="5563754at2759"/>
<sequence>MKFLDSLKKPIVIKRRADSNHPSSIITSSSSSIFSDHAMTPPQRTPANILKELQPTLLKSVLPILVLLNAQSSKKYFEWNNTSDTKINSKWNLVTSGNTSETLPLVTIILTGTKLRIITSSRKRELTIDLLKQNIELFPTLLEFKNNDFSLSCSSPDALLTLYRFCLLSIFEHFSIFKSLTGTLTSVLGLRMFDMHIILNTQFNFKDWCEIYIEGEGWVKAWCVVKKKKNGNSEIRFYKNNNSLATKNLICFISPEKASIQDIMFYNDKNTEIIGDDDDDVCVGNTSKFQDIHSFLNQLRTIKVIGNICFLNNDGGTSSKNSSRSSSISNMSQIDGTNVSSPPKRKMFSPSNKGHARSSSHVSSMTMRSSKSIKDTDYTINSSGLLIRPTPHNGVFHLEALIRVIIPMMDVMKLYGRPMRFKNARNDPDSLMFGLPRLPNIDYLAKEEIDSFLSEKNPEIDADEAIEDTKTSALKLLGKVLFDNLSRNENRDTELLFTRLSDLSINQPNEGFNVVSAEKNGLSKESVYTLAPCSQVV</sequence>
<feature type="domain" description="Skg3/CAF120-like PH-like" evidence="2">
    <location>
        <begin position="197"/>
        <end position="433"/>
    </location>
</feature>
<evidence type="ECO:0000313" key="3">
    <source>
        <dbReference type="EMBL" id="CCD23945.1"/>
    </source>
</evidence>
<protein>
    <recommendedName>
        <fullName evidence="2">Skg3/CAF120-like PH-like domain-containing protein</fullName>
    </recommendedName>
</protein>
<dbReference type="eggNOG" id="ENOG502QTIE">
    <property type="taxonomic scope" value="Eukaryota"/>
</dbReference>
<feature type="compositionally biased region" description="Low complexity" evidence="1">
    <location>
        <begin position="318"/>
        <end position="332"/>
    </location>
</feature>
<dbReference type="HOGENOM" id="CLU_017094_2_0_1"/>
<organism evidence="3 4">
    <name type="scientific">Naumovozyma dairenensis (strain ATCC 10597 / BCRC 20456 / CBS 421 / NBRC 0211 / NRRL Y-12639)</name>
    <name type="common">Saccharomyces dairenensis</name>
    <dbReference type="NCBI Taxonomy" id="1071378"/>
    <lineage>
        <taxon>Eukaryota</taxon>
        <taxon>Fungi</taxon>
        <taxon>Dikarya</taxon>
        <taxon>Ascomycota</taxon>
        <taxon>Saccharomycotina</taxon>
        <taxon>Saccharomycetes</taxon>
        <taxon>Saccharomycetales</taxon>
        <taxon>Saccharomycetaceae</taxon>
        <taxon>Naumovozyma</taxon>
    </lineage>
</organism>
<dbReference type="OMA" id="LIKPIPH"/>
<dbReference type="KEGG" id="ndi:NDAI_0C02850"/>
<gene>
    <name evidence="3" type="primary">NDAI0C02850</name>
    <name evidence="3" type="ordered locus">NDAI_0C02850</name>
</gene>
<dbReference type="InterPro" id="IPR058155">
    <property type="entry name" value="Skg3/CAF120-like_PH"/>
</dbReference>
<feature type="region of interest" description="Disordered" evidence="1">
    <location>
        <begin position="316"/>
        <end position="370"/>
    </location>
</feature>
<proteinExistence type="predicted"/>
<dbReference type="AlphaFoldDB" id="G0W834"/>
<name>G0W834_NAUDC</name>
<dbReference type="GeneID" id="11496281"/>
<dbReference type="RefSeq" id="XP_003669188.1">
    <property type="nucleotide sequence ID" value="XM_003669140.1"/>
</dbReference>
<evidence type="ECO:0000256" key="1">
    <source>
        <dbReference type="SAM" id="MobiDB-lite"/>
    </source>
</evidence>
<dbReference type="Proteomes" id="UP000000689">
    <property type="component" value="Chromosome 3"/>
</dbReference>
<evidence type="ECO:0000313" key="4">
    <source>
        <dbReference type="Proteomes" id="UP000000689"/>
    </source>
</evidence>
<accession>G0W834</accession>
<reference evidence="3 4" key="1">
    <citation type="journal article" date="2011" name="Proc. Natl. Acad. Sci. U.S.A.">
        <title>Evolutionary erosion of yeast sex chromosomes by mating-type switching accidents.</title>
        <authorList>
            <person name="Gordon J.L."/>
            <person name="Armisen D."/>
            <person name="Proux-Wera E."/>
            <person name="Oheigeartaigh S.S."/>
            <person name="Byrne K.P."/>
            <person name="Wolfe K.H."/>
        </authorList>
    </citation>
    <scope>NUCLEOTIDE SEQUENCE [LARGE SCALE GENOMIC DNA]</scope>
    <source>
        <strain evidence="4">ATCC 10597 / BCRC 20456 / CBS 421 / NBRC 0211 / NRRL Y-12639</strain>
    </source>
</reference>
<feature type="compositionally biased region" description="Low complexity" evidence="1">
    <location>
        <begin position="359"/>
        <end position="370"/>
    </location>
</feature>
<evidence type="ECO:0000259" key="2">
    <source>
        <dbReference type="Pfam" id="PF25381"/>
    </source>
</evidence>
<keyword evidence="4" id="KW-1185">Reference proteome</keyword>
<dbReference type="Pfam" id="PF25381">
    <property type="entry name" value="PH_26"/>
    <property type="match status" value="1"/>
</dbReference>